<evidence type="ECO:0000259" key="7">
    <source>
        <dbReference type="SMART" id="SM00849"/>
    </source>
</evidence>
<keyword evidence="3 6" id="KW-0812">Transmembrane</keyword>
<comment type="caution">
    <text evidence="8">The sequence shown here is derived from an EMBL/GenBank/DDBJ whole genome shotgun (WGS) entry which is preliminary data.</text>
</comment>
<dbReference type="PANTHER" id="PTHR30619:SF1">
    <property type="entry name" value="RECOMBINATION PROTEIN 2"/>
    <property type="match status" value="1"/>
</dbReference>
<evidence type="ECO:0000256" key="3">
    <source>
        <dbReference type="ARBA" id="ARBA00022692"/>
    </source>
</evidence>
<accession>A0ABW9MAQ6</accession>
<feature type="transmembrane region" description="Helical" evidence="6">
    <location>
        <begin position="299"/>
        <end position="329"/>
    </location>
</feature>
<protein>
    <submittedName>
        <fullName evidence="8">DNA internalization-related competence protein ComEC/Rec2</fullName>
    </submittedName>
</protein>
<proteinExistence type="predicted"/>
<evidence type="ECO:0000256" key="1">
    <source>
        <dbReference type="ARBA" id="ARBA00004651"/>
    </source>
</evidence>
<evidence type="ECO:0000256" key="2">
    <source>
        <dbReference type="ARBA" id="ARBA00022475"/>
    </source>
</evidence>
<name>A0ABW9MAQ6_9FIRM</name>
<gene>
    <name evidence="8" type="ORF">ACCQ42_01255</name>
</gene>
<dbReference type="InterPro" id="IPR004477">
    <property type="entry name" value="ComEC_N"/>
</dbReference>
<reference evidence="8 9" key="1">
    <citation type="journal article" date="2025" name="Anaerobe">
        <title>Description of Anaerococcus kampingiae sp. nov., Anaerococcus groningensis sp. nov., Anaerococcus martiniensis sp. nov., and Anaerococcus cruorum sp. nov., isolated from human clinical specimens.</title>
        <authorList>
            <person name="Boiten K.E."/>
            <person name="Meijer J."/>
            <person name="van Wezel E.M."/>
            <person name="Veloo A.C.M."/>
        </authorList>
    </citation>
    <scope>NUCLEOTIDE SEQUENCE [LARGE SCALE GENOMIC DNA]</scope>
    <source>
        <strain evidence="8 9">ENR0874</strain>
    </source>
</reference>
<dbReference type="InterPro" id="IPR004797">
    <property type="entry name" value="Competence_ComEC/Rec2"/>
</dbReference>
<dbReference type="PANTHER" id="PTHR30619">
    <property type="entry name" value="DNA INTERNALIZATION/COMPETENCE PROTEIN COMEC/REC2"/>
    <property type="match status" value="1"/>
</dbReference>
<dbReference type="SUPFAM" id="SSF56281">
    <property type="entry name" value="Metallo-hydrolase/oxidoreductase"/>
    <property type="match status" value="1"/>
</dbReference>
<evidence type="ECO:0000256" key="6">
    <source>
        <dbReference type="SAM" id="Phobius"/>
    </source>
</evidence>
<dbReference type="Pfam" id="PF03772">
    <property type="entry name" value="Competence"/>
    <property type="match status" value="1"/>
</dbReference>
<dbReference type="NCBIfam" id="TIGR00360">
    <property type="entry name" value="ComEC_N-term"/>
    <property type="match status" value="1"/>
</dbReference>
<dbReference type="InterPro" id="IPR001279">
    <property type="entry name" value="Metallo-B-lactamas"/>
</dbReference>
<feature type="transmembrane region" description="Helical" evidence="6">
    <location>
        <begin position="437"/>
        <end position="455"/>
    </location>
</feature>
<dbReference type="NCBIfam" id="TIGR00361">
    <property type="entry name" value="ComEC_Rec2"/>
    <property type="match status" value="1"/>
</dbReference>
<dbReference type="Pfam" id="PF13567">
    <property type="entry name" value="DUF4131"/>
    <property type="match status" value="1"/>
</dbReference>
<keyword evidence="4 6" id="KW-1133">Transmembrane helix</keyword>
<keyword evidence="2" id="KW-1003">Cell membrane</keyword>
<sequence length="730" mass="83326">MKKNLSLILLGLIMGIVGFINFENLNIFNLGLVSLSLAFVLYRKNRDFSLVVLAIFLGFTLSVIRLSSFNLHESDMENVQVKILEKRKSNDSYRYTVHIKNKDYDQKAFIFDEGDFDIGDVMDLEGELRLINRNTNPNLFNFRSYAISKNVSLEFKPKNLHQEILRSQSKNIFLKIRKGFFSYINRIFSNNLSKKSSDFVISLLLTDNLIDRESLGKMGLAHILAVSGLHMDMLMTFLSFVGLKLKIPYKYTRIAGLILVGLYAYIIGFPYSVQRVLIINLIGFVGFLSRKPIDRVKSLIIAALIILLINPFAILSSGFILSFVACLAIYRIYPRFKKLFKEGFIRDSFAFTSAIQLSTLPFVAYYFRYYNLLSIPANFLIVPIFEIAIYLMFFIIFTYPILGRLLKLAFLGLDLLVNSMLDMTSFLGSISFLSLDFVAENILVSIFLFILIYIFANVKVKKNFGKFLGLSLAITSMSLVMDFINKDITYQMIDIGQGDAFLIDDRGKYYMIDVGGPKYKDYDSGERILVPYLKSIGVKEIEGVFISHEDKDHAGNLNYLLENLRVKNIIVDKSLSKEFKDKYQAKIINIGDEVKLSDGFIRCIYDGENNENENDKSMGLLINIKGKTILSLGDLSAEFENKLDQRADILKLSHHGSRSSSSKEFIDRVDPDIALISAGRNNTYGHPNREVLHNIRGIKTYNTQSDGLVKIRVKNKEIKVEKYLKGGFFR</sequence>
<feature type="transmembrane region" description="Helical" evidence="6">
    <location>
        <begin position="379"/>
        <end position="402"/>
    </location>
</feature>
<dbReference type="CDD" id="cd07731">
    <property type="entry name" value="ComA-like_MBL-fold"/>
    <property type="match status" value="1"/>
</dbReference>
<dbReference type="Gene3D" id="3.60.15.10">
    <property type="entry name" value="Ribonuclease Z/Hydroxyacylglutathione hydrolase-like"/>
    <property type="match status" value="1"/>
</dbReference>
<dbReference type="InterPro" id="IPR025405">
    <property type="entry name" value="DUF4131"/>
</dbReference>
<dbReference type="EMBL" id="JBGMEF010000006">
    <property type="protein sequence ID" value="MFO3666402.1"/>
    <property type="molecule type" value="Genomic_DNA"/>
</dbReference>
<evidence type="ECO:0000256" key="5">
    <source>
        <dbReference type="ARBA" id="ARBA00023136"/>
    </source>
</evidence>
<dbReference type="RefSeq" id="WP_106460617.1">
    <property type="nucleotide sequence ID" value="NZ_JBGMEF010000006.1"/>
</dbReference>
<feature type="domain" description="Metallo-beta-lactamase" evidence="7">
    <location>
        <begin position="497"/>
        <end position="680"/>
    </location>
</feature>
<dbReference type="Proteomes" id="UP001637994">
    <property type="component" value="Unassembled WGS sequence"/>
</dbReference>
<feature type="transmembrane region" description="Helical" evidence="6">
    <location>
        <begin position="7"/>
        <end position="28"/>
    </location>
</feature>
<evidence type="ECO:0000256" key="4">
    <source>
        <dbReference type="ARBA" id="ARBA00022989"/>
    </source>
</evidence>
<organism evidence="8 9">
    <name type="scientific">Anaerococcus kampingae</name>
    <dbReference type="NCBI Taxonomy" id="3115614"/>
    <lineage>
        <taxon>Bacteria</taxon>
        <taxon>Bacillati</taxon>
        <taxon>Bacillota</taxon>
        <taxon>Tissierellia</taxon>
        <taxon>Tissierellales</taxon>
        <taxon>Peptoniphilaceae</taxon>
        <taxon>Anaerococcus</taxon>
    </lineage>
</organism>
<feature type="transmembrane region" description="Helical" evidence="6">
    <location>
        <begin position="220"/>
        <end position="245"/>
    </location>
</feature>
<dbReference type="InterPro" id="IPR035681">
    <property type="entry name" value="ComA-like_MBL"/>
</dbReference>
<feature type="transmembrane region" description="Helical" evidence="6">
    <location>
        <begin position="48"/>
        <end position="66"/>
    </location>
</feature>
<evidence type="ECO:0000313" key="9">
    <source>
        <dbReference type="Proteomes" id="UP001637994"/>
    </source>
</evidence>
<keyword evidence="5 6" id="KW-0472">Membrane</keyword>
<feature type="transmembrane region" description="Helical" evidence="6">
    <location>
        <begin position="467"/>
        <end position="484"/>
    </location>
</feature>
<evidence type="ECO:0000313" key="8">
    <source>
        <dbReference type="EMBL" id="MFO3666402.1"/>
    </source>
</evidence>
<dbReference type="SMART" id="SM00849">
    <property type="entry name" value="Lactamase_B"/>
    <property type="match status" value="1"/>
</dbReference>
<comment type="subcellular location">
    <subcellularLocation>
        <location evidence="1">Cell membrane</location>
        <topology evidence="1">Multi-pass membrane protein</topology>
    </subcellularLocation>
</comment>
<dbReference type="InterPro" id="IPR052159">
    <property type="entry name" value="Competence_DNA_uptake"/>
</dbReference>
<feature type="transmembrane region" description="Helical" evidence="6">
    <location>
        <begin position="251"/>
        <end position="269"/>
    </location>
</feature>
<feature type="transmembrane region" description="Helical" evidence="6">
    <location>
        <begin position="349"/>
        <end position="367"/>
    </location>
</feature>
<dbReference type="Pfam" id="PF00753">
    <property type="entry name" value="Lactamase_B"/>
    <property type="match status" value="1"/>
</dbReference>
<keyword evidence="9" id="KW-1185">Reference proteome</keyword>
<dbReference type="InterPro" id="IPR036866">
    <property type="entry name" value="RibonucZ/Hydroxyglut_hydro"/>
</dbReference>